<keyword evidence="3 8" id="KW-0808">Transferase</keyword>
<name>A0ABV2WIZ9_9NOCA</name>
<evidence type="ECO:0000256" key="2">
    <source>
        <dbReference type="ARBA" id="ARBA00022603"/>
    </source>
</evidence>
<dbReference type="SUPFAM" id="SSF53335">
    <property type="entry name" value="S-adenosyl-L-methionine-dependent methyltransferases"/>
    <property type="match status" value="1"/>
</dbReference>
<comment type="caution">
    <text evidence="8">The sequence shown here is derived from an EMBL/GenBank/DDBJ whole genome shotgun (WGS) entry which is preliminary data.</text>
</comment>
<dbReference type="InterPro" id="IPR029063">
    <property type="entry name" value="SAM-dependent_MTases_sf"/>
</dbReference>
<protein>
    <recommendedName>
        <fullName evidence="1">site-specific DNA-methyltransferase (adenine-specific)</fullName>
        <ecNumber evidence="1">2.1.1.72</ecNumber>
    </recommendedName>
</protein>
<dbReference type="GO" id="GO:0032259">
    <property type="term" value="P:methylation"/>
    <property type="evidence" value="ECO:0007669"/>
    <property type="project" value="UniProtKB-KW"/>
</dbReference>
<keyword evidence="4" id="KW-0949">S-adenosyl-L-methionine</keyword>
<evidence type="ECO:0000259" key="7">
    <source>
        <dbReference type="Pfam" id="PF22654"/>
    </source>
</evidence>
<keyword evidence="2 8" id="KW-0489">Methyltransferase</keyword>
<dbReference type="InterPro" id="IPR054277">
    <property type="entry name" value="DUF7008"/>
</dbReference>
<organism evidence="8 9">
    <name type="scientific">Nocardia rhamnosiphila</name>
    <dbReference type="NCBI Taxonomy" id="426716"/>
    <lineage>
        <taxon>Bacteria</taxon>
        <taxon>Bacillati</taxon>
        <taxon>Actinomycetota</taxon>
        <taxon>Actinomycetes</taxon>
        <taxon>Mycobacteriales</taxon>
        <taxon>Nocardiaceae</taxon>
        <taxon>Nocardia</taxon>
    </lineage>
</organism>
<dbReference type="GO" id="GO:0009007">
    <property type="term" value="F:site-specific DNA-methyltransferase (adenine-specific) activity"/>
    <property type="evidence" value="ECO:0007669"/>
    <property type="project" value="UniProtKB-EC"/>
</dbReference>
<dbReference type="EMBL" id="JBEYBF010000002">
    <property type="protein sequence ID" value="MEU1950840.1"/>
    <property type="molecule type" value="Genomic_DNA"/>
</dbReference>
<dbReference type="PROSITE" id="PS00092">
    <property type="entry name" value="N6_MTASE"/>
    <property type="match status" value="1"/>
</dbReference>
<dbReference type="PRINTS" id="PR00507">
    <property type="entry name" value="N12N6MTFRASE"/>
</dbReference>
<dbReference type="Proteomes" id="UP001550628">
    <property type="component" value="Unassembled WGS sequence"/>
</dbReference>
<keyword evidence="9" id="KW-1185">Reference proteome</keyword>
<evidence type="ECO:0000256" key="5">
    <source>
        <dbReference type="ARBA" id="ARBA00047942"/>
    </source>
</evidence>
<dbReference type="InterPro" id="IPR011639">
    <property type="entry name" value="MethylTrfase_TaqI-like_dom"/>
</dbReference>
<evidence type="ECO:0000256" key="3">
    <source>
        <dbReference type="ARBA" id="ARBA00022679"/>
    </source>
</evidence>
<dbReference type="Pfam" id="PF22654">
    <property type="entry name" value="DUF7008"/>
    <property type="match status" value="1"/>
</dbReference>
<evidence type="ECO:0000313" key="8">
    <source>
        <dbReference type="EMBL" id="MEU1950840.1"/>
    </source>
</evidence>
<dbReference type="EC" id="2.1.1.72" evidence="1"/>
<evidence type="ECO:0000259" key="6">
    <source>
        <dbReference type="Pfam" id="PF07669"/>
    </source>
</evidence>
<feature type="domain" description="Type II methyltransferase M.TaqI-like" evidence="6">
    <location>
        <begin position="277"/>
        <end position="469"/>
    </location>
</feature>
<dbReference type="NCBIfam" id="NF033451">
    <property type="entry name" value="BREX_2_MTaseX"/>
    <property type="match status" value="1"/>
</dbReference>
<dbReference type="RefSeq" id="WP_356958540.1">
    <property type="nucleotide sequence ID" value="NZ_JBEYBD010000013.1"/>
</dbReference>
<reference evidence="8 9" key="1">
    <citation type="submission" date="2024-06" db="EMBL/GenBank/DDBJ databases">
        <title>The Natural Products Discovery Center: Release of the First 8490 Sequenced Strains for Exploring Actinobacteria Biosynthetic Diversity.</title>
        <authorList>
            <person name="Kalkreuter E."/>
            <person name="Kautsar S.A."/>
            <person name="Yang D."/>
            <person name="Bader C.D."/>
            <person name="Teijaro C.N."/>
            <person name="Fluegel L."/>
            <person name="Davis C.M."/>
            <person name="Simpson J.R."/>
            <person name="Lauterbach L."/>
            <person name="Steele A.D."/>
            <person name="Gui C."/>
            <person name="Meng S."/>
            <person name="Li G."/>
            <person name="Viehrig K."/>
            <person name="Ye F."/>
            <person name="Su P."/>
            <person name="Kiefer A.F."/>
            <person name="Nichols A."/>
            <person name="Cepeda A.J."/>
            <person name="Yan W."/>
            <person name="Fan B."/>
            <person name="Jiang Y."/>
            <person name="Adhikari A."/>
            <person name="Zheng C.-J."/>
            <person name="Schuster L."/>
            <person name="Cowan T.M."/>
            <person name="Smanski M.J."/>
            <person name="Chevrette M.G."/>
            <person name="De Carvalho L.P.S."/>
            <person name="Shen B."/>
        </authorList>
    </citation>
    <scope>NUCLEOTIDE SEQUENCE [LARGE SCALE GENOMIC DNA]</scope>
    <source>
        <strain evidence="8 9">NPDC019708</strain>
    </source>
</reference>
<dbReference type="InterPro" id="IPR050953">
    <property type="entry name" value="N4_N6_ade-DNA_methylase"/>
</dbReference>
<dbReference type="Pfam" id="PF07669">
    <property type="entry name" value="Eco57I"/>
    <property type="match status" value="1"/>
</dbReference>
<dbReference type="InterPro" id="IPR002052">
    <property type="entry name" value="DNA_methylase_N6_adenine_CS"/>
</dbReference>
<evidence type="ECO:0000313" key="9">
    <source>
        <dbReference type="Proteomes" id="UP001550628"/>
    </source>
</evidence>
<accession>A0ABV2WIZ9</accession>
<evidence type="ECO:0000256" key="1">
    <source>
        <dbReference type="ARBA" id="ARBA00011900"/>
    </source>
</evidence>
<comment type="catalytic activity">
    <reaction evidence="5">
        <text>a 2'-deoxyadenosine in DNA + S-adenosyl-L-methionine = an N(6)-methyl-2'-deoxyadenosine in DNA + S-adenosyl-L-homocysteine + H(+)</text>
        <dbReference type="Rhea" id="RHEA:15197"/>
        <dbReference type="Rhea" id="RHEA-COMP:12418"/>
        <dbReference type="Rhea" id="RHEA-COMP:12419"/>
        <dbReference type="ChEBI" id="CHEBI:15378"/>
        <dbReference type="ChEBI" id="CHEBI:57856"/>
        <dbReference type="ChEBI" id="CHEBI:59789"/>
        <dbReference type="ChEBI" id="CHEBI:90615"/>
        <dbReference type="ChEBI" id="CHEBI:90616"/>
        <dbReference type="EC" id="2.1.1.72"/>
    </reaction>
</comment>
<gene>
    <name evidence="8" type="primary">pglX</name>
    <name evidence="8" type="ORF">ABZ510_03185</name>
</gene>
<proteinExistence type="predicted"/>
<dbReference type="PANTHER" id="PTHR33841">
    <property type="entry name" value="DNA METHYLTRANSFERASE YEEA-RELATED"/>
    <property type="match status" value="1"/>
</dbReference>
<feature type="domain" description="DUF7008" evidence="7">
    <location>
        <begin position="834"/>
        <end position="1199"/>
    </location>
</feature>
<evidence type="ECO:0000256" key="4">
    <source>
        <dbReference type="ARBA" id="ARBA00022691"/>
    </source>
</evidence>
<dbReference type="Gene3D" id="3.40.50.150">
    <property type="entry name" value="Vaccinia Virus protein VP39"/>
    <property type="match status" value="1"/>
</dbReference>
<sequence length="1207" mass="135475">MALATIAGAQLTAALKPQLTLLVDDMRERLNADPHELENWRVTHREAVREKRTATSWTDWSEDQLTQAAVGWLLTSVFVRFCEDNLLLGETAVWIAGPTPLLRQRVVDAENSFYREHQECSYREWLEQSFDALRRIPATQALVDEHAALNIIAPSSDAVQQLLGFWRQTDDTGELVWSFQDEFLSTRFLGDLYQDLSDFAKKKYALLQTPQFVEEFILDQTLNPALKDRPLEGFKLIDPTCGSGHFLLGAFARLVERWHQHAPGVELRTRVDSALSSIYGVDINAFAVAIAKFRLIVAAMHACNEKSLANAPKFTLNLASGDSLLHGPERDGSDSLEFSEVHLNKDAIASNFSYRTEDVPFLRRILTPGSYDVVVGNPPYIMVSDEALNRRYRDKYPYCKGKYALTVPFMERFFQLARQKEWDGIDVSGTARPGWIGQITSNSFMKREFGVPLIEKFLSNKDLRLVADTSGAYIPGHGTPTVIIVGKNQGKVDGTVRAILGIQGEPGAPDEPSQGKVWSSIVKHIDQPGYEDQWISVTNLPRESLAMHPWSLSGGGAVETLSEIERARHTTLADAVDAIGRTTHTGLDDAFYVTPQAARTRDYKADVVPIVLGEDVRDYSIASGLVTVFPYDNHGLSKDLEAAASHTLWINRTALSRRVDFQQTLAQRGLRWFDHSMFFPKRYRSPLGIAFAFVATHNHFVLDRGGKVFNRTAPVIKLQEGSDEDDYLRMLGILNSSTACFWLKQNSFNKGDSTDNRGARVTGDPAFDSYEFTGTILKELPIPTEFPLERARLIDSLSRELTACEPASIIRTKGVRRSELSSAREQYLAIRKKMIAEQDELDWEVYSHYGLIDDAITASVDSAPGINVSERAFEIALARKMAAGEANSEWFTRHGSNPITKVPAHWPWEYRELIEKRLATIKTNPFVRLLEQPKYKRRWSGASWDAKLQTALSDWLLDKLEDPSLWFTAQGTPFPRSVGELAGHFEKDSDFVEALDIWAGQKDAPVTATLVKLLTDQAVPYLSALRYKESGLRKRADWERVWDMQRDEDAGLINATDIPVPPKYTSADFLKSSYWSHRGKLDVPKERFISYPDVGRDTDPTPLLGWAGWNHAQQGLALATIYAMRESEGMPLAQLVPVVVGIAEVLPWVKQWHSGVDPHLGVDLAEYLSNQLAEKSAAVGVPVQDLAQWRPEKKTRGRKATARKAGQ</sequence>
<dbReference type="PANTHER" id="PTHR33841:SF1">
    <property type="entry name" value="DNA METHYLTRANSFERASE A"/>
    <property type="match status" value="1"/>
</dbReference>